<dbReference type="InterPro" id="IPR025272">
    <property type="entry name" value="SocA_Panacea"/>
</dbReference>
<dbReference type="Gene3D" id="1.10.260.40">
    <property type="entry name" value="lambda repressor-like DNA-binding domains"/>
    <property type="match status" value="1"/>
</dbReference>
<dbReference type="Proteomes" id="UP000177701">
    <property type="component" value="Unassembled WGS sequence"/>
</dbReference>
<evidence type="ECO:0000256" key="1">
    <source>
        <dbReference type="ARBA" id="ARBA00023125"/>
    </source>
</evidence>
<dbReference type="Pfam" id="PF01381">
    <property type="entry name" value="HTH_3"/>
    <property type="match status" value="1"/>
</dbReference>
<dbReference type="PROSITE" id="PS50943">
    <property type="entry name" value="HTH_CROC1"/>
    <property type="match status" value="1"/>
</dbReference>
<evidence type="ECO:0000313" key="4">
    <source>
        <dbReference type="Proteomes" id="UP000177701"/>
    </source>
</evidence>
<comment type="caution">
    <text evidence="3">The sequence shown here is derived from an EMBL/GenBank/DDBJ whole genome shotgun (WGS) entry which is preliminary data.</text>
</comment>
<evidence type="ECO:0000259" key="2">
    <source>
        <dbReference type="PROSITE" id="PS50943"/>
    </source>
</evidence>
<dbReference type="CDD" id="cd00093">
    <property type="entry name" value="HTH_XRE"/>
    <property type="match status" value="1"/>
</dbReference>
<dbReference type="SMART" id="SM00530">
    <property type="entry name" value="HTH_XRE"/>
    <property type="match status" value="1"/>
</dbReference>
<dbReference type="SUPFAM" id="SSF47413">
    <property type="entry name" value="lambda repressor-like DNA-binding domains"/>
    <property type="match status" value="1"/>
</dbReference>
<gene>
    <name evidence="3" type="ORF">A2V47_00390</name>
</gene>
<accession>A0A1F5AG35</accession>
<protein>
    <submittedName>
        <fullName evidence="3">Repressor protein</fullName>
    </submittedName>
</protein>
<reference evidence="3 4" key="1">
    <citation type="journal article" date="2016" name="Nat. Commun.">
        <title>Thousands of microbial genomes shed light on interconnected biogeochemical processes in an aquifer system.</title>
        <authorList>
            <person name="Anantharaman K."/>
            <person name="Brown C.T."/>
            <person name="Hug L.A."/>
            <person name="Sharon I."/>
            <person name="Castelle C.J."/>
            <person name="Probst A.J."/>
            <person name="Thomas B.C."/>
            <person name="Singh A."/>
            <person name="Wilkins M.J."/>
            <person name="Karaoz U."/>
            <person name="Brodie E.L."/>
            <person name="Williams K.H."/>
            <person name="Hubbard S.S."/>
            <person name="Banfield J.F."/>
        </authorList>
    </citation>
    <scope>NUCLEOTIDE SEQUENCE [LARGE SCALE GENOMIC DNA]</scope>
</reference>
<dbReference type="InterPro" id="IPR010982">
    <property type="entry name" value="Lambda_DNA-bd_dom_sf"/>
</dbReference>
<dbReference type="EMBL" id="MEYH01000007">
    <property type="protein sequence ID" value="OGD17368.1"/>
    <property type="molecule type" value="Genomic_DNA"/>
</dbReference>
<dbReference type="AlphaFoldDB" id="A0A1F5AG35"/>
<dbReference type="Pfam" id="PF13274">
    <property type="entry name" value="SocA_Panacea"/>
    <property type="match status" value="1"/>
</dbReference>
<sequence>MPTLYKNLGFKIKKLREKINISQSSLAEALSVDRVTISKIENGERKICAEEIKKFAEYFNISSDILLDLKEDIEVIIEKNTTKQKPKKEIRISVPQKNLQKFKEILLYILNKIGSKPNIGESVLYKLLYFIDFDFYEKYEEQFIGATYIKNHYGPTPKEFIKIIKEMEDKDLIKVKDSYFKYPQTKYLSKRESDLTLLKAHEIKMIDSVLDRLSDMNAAEISDYSHRDVPWLTTNNGEIIDYESVFYRTKPYSVRTYIEENI</sequence>
<keyword evidence="1" id="KW-0238">DNA-binding</keyword>
<dbReference type="PANTHER" id="PTHR46558">
    <property type="entry name" value="TRACRIPTIONAL REGULATORY PROTEIN-RELATED-RELATED"/>
    <property type="match status" value="1"/>
</dbReference>
<dbReference type="InterPro" id="IPR001387">
    <property type="entry name" value="Cro/C1-type_HTH"/>
</dbReference>
<proteinExistence type="predicted"/>
<evidence type="ECO:0000313" key="3">
    <source>
        <dbReference type="EMBL" id="OGD17368.1"/>
    </source>
</evidence>
<organism evidence="3 4">
    <name type="scientific">Candidatus Sediminicultor quintus</name>
    <dbReference type="NCBI Taxonomy" id="1797291"/>
    <lineage>
        <taxon>Bacteria</taxon>
        <taxon>Pseudomonadati</taxon>
        <taxon>Atribacterota</taxon>
        <taxon>Candidatus Phoenicimicrobiia</taxon>
        <taxon>Candidatus Pheonicimicrobiales</taxon>
        <taxon>Candidatus Phoenicimicrobiaceae</taxon>
        <taxon>Candidatus Sediminicultor</taxon>
    </lineage>
</organism>
<name>A0A1F5AG35_9BACT</name>
<dbReference type="STRING" id="1797291.A2V47_00390"/>
<dbReference type="PANTHER" id="PTHR46558:SF4">
    <property type="entry name" value="DNA-BIDING PHAGE PROTEIN"/>
    <property type="match status" value="1"/>
</dbReference>
<dbReference type="GO" id="GO:0003677">
    <property type="term" value="F:DNA binding"/>
    <property type="evidence" value="ECO:0007669"/>
    <property type="project" value="UniProtKB-KW"/>
</dbReference>
<feature type="domain" description="HTH cro/C1-type" evidence="2">
    <location>
        <begin position="12"/>
        <end position="66"/>
    </location>
</feature>